<comment type="caution">
    <text evidence="1">The sequence shown here is derived from an EMBL/GenBank/DDBJ whole genome shotgun (WGS) entry which is preliminary data.</text>
</comment>
<reference evidence="1" key="1">
    <citation type="journal article" date="2014" name="Front. Microbiol.">
        <title>High frequency of phylogenetically diverse reductive dehalogenase-homologous genes in deep subseafloor sedimentary metagenomes.</title>
        <authorList>
            <person name="Kawai M."/>
            <person name="Futagami T."/>
            <person name="Toyoda A."/>
            <person name="Takaki Y."/>
            <person name="Nishi S."/>
            <person name="Hori S."/>
            <person name="Arai W."/>
            <person name="Tsubouchi T."/>
            <person name="Morono Y."/>
            <person name="Uchiyama I."/>
            <person name="Ito T."/>
            <person name="Fujiyama A."/>
            <person name="Inagaki F."/>
            <person name="Takami H."/>
        </authorList>
    </citation>
    <scope>NUCLEOTIDE SEQUENCE</scope>
    <source>
        <strain evidence="1">Expedition CK06-06</strain>
    </source>
</reference>
<proteinExistence type="predicted"/>
<feature type="non-terminal residue" evidence="1">
    <location>
        <position position="1"/>
    </location>
</feature>
<name>X1JZS5_9ZZZZ</name>
<organism evidence="1">
    <name type="scientific">marine sediment metagenome</name>
    <dbReference type="NCBI Taxonomy" id="412755"/>
    <lineage>
        <taxon>unclassified sequences</taxon>
        <taxon>metagenomes</taxon>
        <taxon>ecological metagenomes</taxon>
    </lineage>
</organism>
<evidence type="ECO:0000313" key="1">
    <source>
        <dbReference type="EMBL" id="GAH99737.1"/>
    </source>
</evidence>
<dbReference type="EMBL" id="BARU01048862">
    <property type="protein sequence ID" value="GAH99737.1"/>
    <property type="molecule type" value="Genomic_DNA"/>
</dbReference>
<gene>
    <name evidence="1" type="ORF">S03H2_72350</name>
</gene>
<sequence length="62" mass="6404">ATPFDEDGDLFPALVMGLDGLSFPDGRGLHSMIGEIGGSAEWTVGALPLVWRGGQGLGMIMS</sequence>
<dbReference type="AlphaFoldDB" id="X1JZS5"/>
<accession>X1JZS5</accession>
<feature type="non-terminal residue" evidence="1">
    <location>
        <position position="62"/>
    </location>
</feature>
<protein>
    <submittedName>
        <fullName evidence="1">Uncharacterized protein</fullName>
    </submittedName>
</protein>